<feature type="domain" description="Cyclin-like" evidence="5">
    <location>
        <begin position="168"/>
        <end position="275"/>
    </location>
</feature>
<keyword evidence="7" id="KW-1185">Reference proteome</keyword>
<evidence type="ECO:0000256" key="2">
    <source>
        <dbReference type="ARBA" id="ARBA00014912"/>
    </source>
</evidence>
<evidence type="ECO:0000259" key="5">
    <source>
        <dbReference type="SMART" id="SM00385"/>
    </source>
</evidence>
<dbReference type="GO" id="GO:0016538">
    <property type="term" value="F:cyclin-dependent protein serine/threonine kinase regulator activity"/>
    <property type="evidence" value="ECO:0007669"/>
    <property type="project" value="InterPro"/>
</dbReference>
<dbReference type="STRING" id="1081102.A0A168ADQ2"/>
<feature type="compositionally biased region" description="Low complexity" evidence="4">
    <location>
        <begin position="443"/>
        <end position="471"/>
    </location>
</feature>
<dbReference type="InterPro" id="IPR006671">
    <property type="entry name" value="Cyclin_N"/>
</dbReference>
<dbReference type="AlphaFoldDB" id="A0A168ADQ2"/>
<dbReference type="EMBL" id="AZHD01000001">
    <property type="protein sequence ID" value="OAA68608.1"/>
    <property type="molecule type" value="Genomic_DNA"/>
</dbReference>
<evidence type="ECO:0000256" key="4">
    <source>
        <dbReference type="SAM" id="MobiDB-lite"/>
    </source>
</evidence>
<dbReference type="Gene3D" id="1.10.472.10">
    <property type="entry name" value="Cyclin-like"/>
    <property type="match status" value="2"/>
</dbReference>
<feature type="compositionally biased region" description="Low complexity" evidence="4">
    <location>
        <begin position="68"/>
        <end position="82"/>
    </location>
</feature>
<proteinExistence type="inferred from homology"/>
<gene>
    <name evidence="6" type="ORF">SPI_00803</name>
</gene>
<dbReference type="Proteomes" id="UP000076874">
    <property type="component" value="Unassembled WGS sequence"/>
</dbReference>
<feature type="compositionally biased region" description="Polar residues" evidence="4">
    <location>
        <begin position="38"/>
        <end position="52"/>
    </location>
</feature>
<dbReference type="PANTHER" id="PTHR10026">
    <property type="entry name" value="CYCLIN"/>
    <property type="match status" value="1"/>
</dbReference>
<reference evidence="6 7" key="1">
    <citation type="journal article" date="2016" name="Genome Biol. Evol.">
        <title>Divergent and convergent evolution of fungal pathogenicity.</title>
        <authorList>
            <person name="Shang Y."/>
            <person name="Xiao G."/>
            <person name="Zheng P."/>
            <person name="Cen K."/>
            <person name="Zhan S."/>
            <person name="Wang C."/>
        </authorList>
    </citation>
    <scope>NUCLEOTIDE SEQUENCE [LARGE SCALE GENOMIC DNA]</scope>
    <source>
        <strain evidence="6 7">RCEF 264</strain>
    </source>
</reference>
<dbReference type="GO" id="GO:0006357">
    <property type="term" value="P:regulation of transcription by RNA polymerase II"/>
    <property type="evidence" value="ECO:0007669"/>
    <property type="project" value="InterPro"/>
</dbReference>
<dbReference type="SMART" id="SM00385">
    <property type="entry name" value="CYCLIN"/>
    <property type="match status" value="2"/>
</dbReference>
<feature type="region of interest" description="Disordered" evidence="4">
    <location>
        <begin position="1"/>
        <end position="130"/>
    </location>
</feature>
<dbReference type="InterPro" id="IPR013763">
    <property type="entry name" value="Cyclin-like_dom"/>
</dbReference>
<keyword evidence="3" id="KW-0195">Cyclin</keyword>
<comment type="similarity">
    <text evidence="1">Belongs to the cyclin family. Cyclin C subfamily.</text>
</comment>
<feature type="compositionally biased region" description="Polar residues" evidence="4">
    <location>
        <begin position="83"/>
        <end position="97"/>
    </location>
</feature>
<feature type="region of interest" description="Disordered" evidence="4">
    <location>
        <begin position="392"/>
        <end position="471"/>
    </location>
</feature>
<dbReference type="InterPro" id="IPR043198">
    <property type="entry name" value="Cyclin/Ssn8"/>
</dbReference>
<dbReference type="OrthoDB" id="25002at2759"/>
<feature type="domain" description="Cyclin-like" evidence="5">
    <location>
        <begin position="292"/>
        <end position="374"/>
    </location>
</feature>
<dbReference type="InterPro" id="IPR036915">
    <property type="entry name" value="Cyclin-like_sf"/>
</dbReference>
<accession>A0A168ADQ2</accession>
<feature type="compositionally biased region" description="Basic and acidic residues" evidence="4">
    <location>
        <begin position="1"/>
        <end position="11"/>
    </location>
</feature>
<evidence type="ECO:0000313" key="6">
    <source>
        <dbReference type="EMBL" id="OAA68608.1"/>
    </source>
</evidence>
<evidence type="ECO:0000256" key="1">
    <source>
        <dbReference type="ARBA" id="ARBA00008638"/>
    </source>
</evidence>
<feature type="compositionally biased region" description="Basic and acidic residues" evidence="4">
    <location>
        <begin position="519"/>
        <end position="539"/>
    </location>
</feature>
<dbReference type="Pfam" id="PF00134">
    <property type="entry name" value="Cyclin_N"/>
    <property type="match status" value="1"/>
</dbReference>
<feature type="region of interest" description="Disordered" evidence="4">
    <location>
        <begin position="519"/>
        <end position="587"/>
    </location>
</feature>
<feature type="compositionally biased region" description="Low complexity" evidence="4">
    <location>
        <begin position="98"/>
        <end position="114"/>
    </location>
</feature>
<dbReference type="CDD" id="cd20546">
    <property type="entry name" value="CYCLIN_SpCG1C_ScCTK2-like_rpt2"/>
    <property type="match status" value="1"/>
</dbReference>
<feature type="compositionally biased region" description="Low complexity" evidence="4">
    <location>
        <begin position="20"/>
        <end position="30"/>
    </location>
</feature>
<name>A0A168ADQ2_9HYPO</name>
<organism evidence="6 7">
    <name type="scientific">Niveomyces insectorum RCEF 264</name>
    <dbReference type="NCBI Taxonomy" id="1081102"/>
    <lineage>
        <taxon>Eukaryota</taxon>
        <taxon>Fungi</taxon>
        <taxon>Dikarya</taxon>
        <taxon>Ascomycota</taxon>
        <taxon>Pezizomycotina</taxon>
        <taxon>Sordariomycetes</taxon>
        <taxon>Hypocreomycetidae</taxon>
        <taxon>Hypocreales</taxon>
        <taxon>Cordycipitaceae</taxon>
        <taxon>Niveomyces</taxon>
    </lineage>
</organism>
<sequence length="587" mass="65056">MASIERYRPTREGYQPPSLPQARPAAAPAPTGVPLPPNSASTADRRSSQSPSFVRRRDVPPAVPSPPTHSSRTSPPRRPTSSKSMVSFGASSPQRTAHSSYQPPSSQQQQQQQQHYHHQNGHQQPAQPDERPFASQWYYTPEELISTPSVLDGLSPAEERARRAKGVNFIYQSGIAVQPHSLPQVTLYVAAVFFHRFYMRISMVEERGGIHHYKIAATALFLANKTEENCFKTKSLIIAVAKVAQKNPDMIVDEQSKEYWRWRDSILTYEELMLETLTFDLVVANPYDQLWEQLRRLGQLGCKPIREAAWTFLNDAALTALPLLLESSGIAVASIFFASVASNEKIDDVRGQPWWRFLRVDEARITRAIQLMVAFYKENPLKKQTGRFQGSPVFQLETTRRPHELSQLNSSRYLDSGDGGGDNSLSREVTPLELDRPLPLPASQPTQSTQPSQPSQPSQISQPMTTTAATTTAASIATGGAVEEDKIDTDQANNLAVPLAQTASGDSDAMLKAVANDLDHHHHDDDDGGGRGGGRDKRNGYGPSADRKRKSVDLSDDDNDNDDDDKYEERAGRQPKRARPSADETEG</sequence>
<protein>
    <recommendedName>
        <fullName evidence="2">RNA polymerase II holoenzyme cyclin-like subunit</fullName>
    </recommendedName>
</protein>
<feature type="compositionally biased region" description="Acidic residues" evidence="4">
    <location>
        <begin position="554"/>
        <end position="566"/>
    </location>
</feature>
<evidence type="ECO:0000256" key="3">
    <source>
        <dbReference type="RuleBase" id="RU000383"/>
    </source>
</evidence>
<dbReference type="SUPFAM" id="SSF47954">
    <property type="entry name" value="Cyclin-like"/>
    <property type="match status" value="2"/>
</dbReference>
<comment type="caution">
    <text evidence="6">The sequence shown here is derived from an EMBL/GenBank/DDBJ whole genome shotgun (WGS) entry which is preliminary data.</text>
</comment>
<evidence type="ECO:0000313" key="7">
    <source>
        <dbReference type="Proteomes" id="UP000076874"/>
    </source>
</evidence>